<dbReference type="RefSeq" id="WP_306781242.1">
    <property type="nucleotide sequence ID" value="NZ_JAJCJK010000045.1"/>
</dbReference>
<gene>
    <name evidence="1" type="ORF">LIZ56_15295</name>
</gene>
<proteinExistence type="predicted"/>
<dbReference type="Proteomes" id="UP001197684">
    <property type="component" value="Unassembled WGS sequence"/>
</dbReference>
<name>A0AAW4UH03_9FIRM</name>
<evidence type="ECO:0000313" key="1">
    <source>
        <dbReference type="EMBL" id="MCB6939750.1"/>
    </source>
</evidence>
<dbReference type="AlphaFoldDB" id="A0AAW4UH03"/>
<organism evidence="1 2">
    <name type="scientific">Agathobacter rectalis</name>
    <dbReference type="NCBI Taxonomy" id="39491"/>
    <lineage>
        <taxon>Bacteria</taxon>
        <taxon>Bacillati</taxon>
        <taxon>Bacillota</taxon>
        <taxon>Clostridia</taxon>
        <taxon>Lachnospirales</taxon>
        <taxon>Lachnospiraceae</taxon>
        <taxon>Agathobacter</taxon>
    </lineage>
</organism>
<accession>A0AAW4UH03</accession>
<comment type="caution">
    <text evidence="1">The sequence shown here is derived from an EMBL/GenBank/DDBJ whole genome shotgun (WGS) entry which is preliminary data.</text>
</comment>
<sequence length="63" mass="7124">VQRNSNGWWYIGTDGKVDFSYNGIASNSYGSWYCKCGKVDFDYSGKYKDSTGKTYSIVNGRVE</sequence>
<protein>
    <submittedName>
        <fullName evidence="1">Uncharacterized protein</fullName>
    </submittedName>
</protein>
<feature type="non-terminal residue" evidence="1">
    <location>
        <position position="1"/>
    </location>
</feature>
<dbReference type="EMBL" id="JAJCJK010000045">
    <property type="protein sequence ID" value="MCB6939750.1"/>
    <property type="molecule type" value="Genomic_DNA"/>
</dbReference>
<reference evidence="1" key="1">
    <citation type="submission" date="2021-10" db="EMBL/GenBank/DDBJ databases">
        <title>Collection of gut derived symbiotic bacterial strains cultured from healthy donors.</title>
        <authorList>
            <person name="Lin H."/>
            <person name="Littmann E."/>
            <person name="Kohout C."/>
            <person name="Pamer E.G."/>
        </authorList>
    </citation>
    <scope>NUCLEOTIDE SEQUENCE</scope>
    <source>
        <strain evidence="1">DFI.9.42</strain>
    </source>
</reference>
<evidence type="ECO:0000313" key="2">
    <source>
        <dbReference type="Proteomes" id="UP001197684"/>
    </source>
</evidence>